<sequence length="449" mass="51453">MRVHRWSAATISICSMIGALFGISDVQPSLLMDSAPPIIFGLLETINRLSAAVEGVEARLSALEKVHFQSSVKFRKNDRVYLELFANITKKLLCHEKLINVTKKSSVRDLNQKEAVTQAQIKDVPIQCRVDTNCKENQTVSVLSTVDESKITEKLAKRKQNNPNLNDVISSSTRPMKLRSIKEEDEVEKESYKTLAATDERGTPYIQAKKDKEDDYTKSKRSKKGTRLSSSGRMRRSFKLKSITEGEEVITYEQRNKNSSKSLSNSHVRKRSTDSCVLGEAMRTAPVHLRALVSWMSSDVRYTRLERDLTLLLNRISPDNLQISDVVRIQIRAFSFHSPDAQHEYQIKFIMKLIERALTSPPEIALMIAKIIAELHDHPMWPFVQHKKECQKQAQLLIYVMVYVCSNQVYYEAGQCKLRFIRRWLKIMRESSQNEQLKPLGSAYDNRSG</sequence>
<feature type="compositionally biased region" description="Polar residues" evidence="1">
    <location>
        <begin position="161"/>
        <end position="174"/>
    </location>
</feature>
<dbReference type="AlphaFoldDB" id="A0AA39HPT6"/>
<feature type="region of interest" description="Disordered" evidence="1">
    <location>
        <begin position="158"/>
        <end position="237"/>
    </location>
</feature>
<reference evidence="2" key="1">
    <citation type="submission" date="2023-06" db="EMBL/GenBank/DDBJ databases">
        <title>Genomic analysis of the entomopathogenic nematode Steinernema hermaphroditum.</title>
        <authorList>
            <person name="Schwarz E.M."/>
            <person name="Heppert J.K."/>
            <person name="Baniya A."/>
            <person name="Schwartz H.T."/>
            <person name="Tan C.-H."/>
            <person name="Antoshechkin I."/>
            <person name="Sternberg P.W."/>
            <person name="Goodrich-Blair H."/>
            <person name="Dillman A.R."/>
        </authorList>
    </citation>
    <scope>NUCLEOTIDE SEQUENCE</scope>
    <source>
        <strain evidence="2">PS9179</strain>
        <tissue evidence="2">Whole animal</tissue>
    </source>
</reference>
<feature type="compositionally biased region" description="Basic and acidic residues" evidence="1">
    <location>
        <begin position="198"/>
        <end position="218"/>
    </location>
</feature>
<gene>
    <name evidence="2" type="ORF">QR680_004060</name>
</gene>
<keyword evidence="3" id="KW-1185">Reference proteome</keyword>
<organism evidence="2 3">
    <name type="scientific">Steinernema hermaphroditum</name>
    <dbReference type="NCBI Taxonomy" id="289476"/>
    <lineage>
        <taxon>Eukaryota</taxon>
        <taxon>Metazoa</taxon>
        <taxon>Ecdysozoa</taxon>
        <taxon>Nematoda</taxon>
        <taxon>Chromadorea</taxon>
        <taxon>Rhabditida</taxon>
        <taxon>Tylenchina</taxon>
        <taxon>Panagrolaimomorpha</taxon>
        <taxon>Strongyloidoidea</taxon>
        <taxon>Steinernematidae</taxon>
        <taxon>Steinernema</taxon>
    </lineage>
</organism>
<accession>A0AA39HPT6</accession>
<proteinExistence type="predicted"/>
<evidence type="ECO:0000256" key="1">
    <source>
        <dbReference type="SAM" id="MobiDB-lite"/>
    </source>
</evidence>
<dbReference type="Proteomes" id="UP001175271">
    <property type="component" value="Unassembled WGS sequence"/>
</dbReference>
<evidence type="ECO:0000313" key="2">
    <source>
        <dbReference type="EMBL" id="KAK0408624.1"/>
    </source>
</evidence>
<protein>
    <submittedName>
        <fullName evidence="2">Uncharacterized protein</fullName>
    </submittedName>
</protein>
<comment type="caution">
    <text evidence="2">The sequence shown here is derived from an EMBL/GenBank/DDBJ whole genome shotgun (WGS) entry which is preliminary data.</text>
</comment>
<evidence type="ECO:0000313" key="3">
    <source>
        <dbReference type="Proteomes" id="UP001175271"/>
    </source>
</evidence>
<dbReference type="EMBL" id="JAUCMV010000003">
    <property type="protein sequence ID" value="KAK0408624.1"/>
    <property type="molecule type" value="Genomic_DNA"/>
</dbReference>
<name>A0AA39HPT6_9BILA</name>